<reference evidence="2 3" key="1">
    <citation type="submission" date="2018-01" db="EMBL/GenBank/DDBJ databases">
        <title>Cryobacterium sp. nov., from glaciers in China.</title>
        <authorList>
            <person name="Liu Q."/>
            <person name="Xin Y.-H."/>
        </authorList>
    </citation>
    <scope>NUCLEOTIDE SEQUENCE [LARGE SCALE GENOMIC DNA]</scope>
    <source>
        <strain evidence="2 3">TMB1-8</strain>
    </source>
</reference>
<organism evidence="2 3">
    <name type="scientific">Cryobacterium zongtaii</name>
    <dbReference type="NCBI Taxonomy" id="1259217"/>
    <lineage>
        <taxon>Bacteria</taxon>
        <taxon>Bacillati</taxon>
        <taxon>Actinomycetota</taxon>
        <taxon>Actinomycetes</taxon>
        <taxon>Micrococcales</taxon>
        <taxon>Microbacteriaceae</taxon>
        <taxon>Cryobacterium</taxon>
    </lineage>
</organism>
<dbReference type="Gene3D" id="3.40.50.300">
    <property type="entry name" value="P-loop containing nucleotide triphosphate hydrolases"/>
    <property type="match status" value="1"/>
</dbReference>
<dbReference type="InterPro" id="IPR027417">
    <property type="entry name" value="P-loop_NTPase"/>
</dbReference>
<dbReference type="EMBL" id="PPXF01000065">
    <property type="protein sequence ID" value="POH59625.1"/>
    <property type="molecule type" value="Genomic_DNA"/>
</dbReference>
<evidence type="ECO:0000259" key="1">
    <source>
        <dbReference type="Pfam" id="PF13166"/>
    </source>
</evidence>
<name>A0A2S3Z5Y7_9MICO</name>
<dbReference type="RefSeq" id="WP_103432410.1">
    <property type="nucleotide sequence ID" value="NZ_PPXF01000065.1"/>
</dbReference>
<gene>
    <name evidence="2" type="ORF">C3B59_17165</name>
</gene>
<accession>A0A2S3Z5Y7</accession>
<comment type="caution">
    <text evidence="2">The sequence shown here is derived from an EMBL/GenBank/DDBJ whole genome shotgun (WGS) entry which is preliminary data.</text>
</comment>
<dbReference type="Proteomes" id="UP000237104">
    <property type="component" value="Unassembled WGS sequence"/>
</dbReference>
<sequence>MSAYEDVLDWIATRPWWQQGALARIASGETIGENDYEEIAKSLFELPPAAPEGGWLASVTAPEAANDEPVRIISVKGVANVNRLAENQELTFAPDGLTVVYGNNGSGKSGYARILQSMVRARHRADILPDVFTESPGEQSGQVTFLIAQTEHVSSLGSAADPALGRVALYDERCGDTYINSEAEISYRPSAVQLLDDLSMVTAGVRRVIDAWKTEKSTPETLPVVTDPSSAATFLRSLTAKTRDDEIATATSCPHDIDRKLIDQVAEVARLRTADPGQEKQKLIRTADALNLAAGHLSGLDRSFGTAVHEKLRGLRESAKAAQEAADAASFTTFGDEPLASIGSPVWKALWQAAEKYSRVVYPNHEFPHSDDGAVCVLCQQSLDGGGAARLKRFHEFVSDTTAQDAESRKEALEAFLTALGRQPVESQPVAVAIAAVEQSEPGFAAKIQVLFDAFRARQTAMISGEQPTGMSVAAEVVTLATQEKDLRDQACLIDAADFTDRLTQAQTEENRLRDQIAMRDGKTLIESERTRLRKLAVLSDKFSETNTRAITDKVGELTKRYVTEEARDRFTRETDRLELERVTFRATKSRQGAGLLHKADFLNARAGARLIDVLSEGEKTALGFAGFLTEVHFDTSKSALVFDDPVCSLDHMRREAVANRIVDLAGERQVIVFTHDIGFTMALRKAAEVGEVPFATRGIERRRKIGPGFTTLKHPWTAQDAAQRVNTLRQEVASLRRDEEGMSEPDYQRATEEIAGHMSQTWERIISQVLAEPLVDYRALEVRVGKLRVIGRVTPDDIKTYDDSYSRISAWAARHDPHPELNYTPPSVQTLTNEIEVLDVWLKSIKKYQGS</sequence>
<feature type="domain" description="Protein CR006 P-loop" evidence="1">
    <location>
        <begin position="375"/>
        <end position="688"/>
    </location>
</feature>
<dbReference type="InterPro" id="IPR026866">
    <property type="entry name" value="CR006_AAA"/>
</dbReference>
<dbReference type="AlphaFoldDB" id="A0A2S3Z5Y7"/>
<protein>
    <recommendedName>
        <fullName evidence="1">Protein CR006 P-loop domain-containing protein</fullName>
    </recommendedName>
</protein>
<evidence type="ECO:0000313" key="3">
    <source>
        <dbReference type="Proteomes" id="UP000237104"/>
    </source>
</evidence>
<dbReference type="OrthoDB" id="4428168at2"/>
<proteinExistence type="predicted"/>
<dbReference type="Pfam" id="PF13166">
    <property type="entry name" value="AAA_13"/>
    <property type="match status" value="1"/>
</dbReference>
<evidence type="ECO:0000313" key="2">
    <source>
        <dbReference type="EMBL" id="POH59625.1"/>
    </source>
</evidence>
<dbReference type="SUPFAM" id="SSF52540">
    <property type="entry name" value="P-loop containing nucleoside triphosphate hydrolases"/>
    <property type="match status" value="1"/>
</dbReference>